<organism evidence="4 5">
    <name type="scientific">Sphingobacterium phlebotomi</name>
    <dbReference type="NCBI Taxonomy" id="2605433"/>
    <lineage>
        <taxon>Bacteria</taxon>
        <taxon>Pseudomonadati</taxon>
        <taxon>Bacteroidota</taxon>
        <taxon>Sphingobacteriia</taxon>
        <taxon>Sphingobacteriales</taxon>
        <taxon>Sphingobacteriaceae</taxon>
        <taxon>Sphingobacterium</taxon>
    </lineage>
</organism>
<sequence>MRTSKIWFKDYTLEEINSIFHKFMTGYLTIQATEVREDMLIASMPISDKVKQPFGILHGGASVVLAESVGSIASNLIIDPQHLVGVGMEVNANHLKSVAEGTLYAYCSPLHIGKKSHVWDIKIKNEKDVLICISRLTVAIIEKPS</sequence>
<evidence type="ECO:0000313" key="4">
    <source>
        <dbReference type="EMBL" id="TYR37096.1"/>
    </source>
</evidence>
<dbReference type="InterPro" id="IPR006683">
    <property type="entry name" value="Thioestr_dom"/>
</dbReference>
<reference evidence="4 5" key="1">
    <citation type="submission" date="2019-08" db="EMBL/GenBank/DDBJ databases">
        <title>Phlebobacter frassis gen. nov. sp. nov., a new member of family Sphingobacteriaceae isolated from sand fly rearing media.</title>
        <authorList>
            <person name="Kakumanu M.L."/>
            <person name="Marayati B.F."/>
            <person name="Wada-Katsumata A."/>
            <person name="Wasserberg G."/>
            <person name="Schal C."/>
            <person name="Apperson C.S."/>
            <person name="Ponnusamy L."/>
        </authorList>
    </citation>
    <scope>NUCLEOTIDE SEQUENCE [LARGE SCALE GENOMIC DNA]</scope>
    <source>
        <strain evidence="4 5">SSI9</strain>
    </source>
</reference>
<dbReference type="PANTHER" id="PTHR43240:SF5">
    <property type="entry name" value="1,4-DIHYDROXY-2-NAPHTHOYL-COA THIOESTERASE 1"/>
    <property type="match status" value="1"/>
</dbReference>
<accession>A0A5D4H8D2</accession>
<dbReference type="EMBL" id="VTAV01000003">
    <property type="protein sequence ID" value="TYR37096.1"/>
    <property type="molecule type" value="Genomic_DNA"/>
</dbReference>
<dbReference type="SUPFAM" id="SSF54637">
    <property type="entry name" value="Thioesterase/thiol ester dehydrase-isomerase"/>
    <property type="match status" value="1"/>
</dbReference>
<dbReference type="CDD" id="cd03443">
    <property type="entry name" value="PaaI_thioesterase"/>
    <property type="match status" value="1"/>
</dbReference>
<gene>
    <name evidence="4" type="ORF">FXV77_07990</name>
</gene>
<dbReference type="Proteomes" id="UP000322362">
    <property type="component" value="Unassembled WGS sequence"/>
</dbReference>
<protein>
    <submittedName>
        <fullName evidence="4">Hotdog fold thioesterase</fullName>
    </submittedName>
</protein>
<dbReference type="PANTHER" id="PTHR43240">
    <property type="entry name" value="1,4-DIHYDROXY-2-NAPHTHOYL-COA THIOESTERASE 1"/>
    <property type="match status" value="1"/>
</dbReference>
<dbReference type="NCBIfam" id="TIGR00369">
    <property type="entry name" value="unchar_dom_1"/>
    <property type="match status" value="1"/>
</dbReference>
<feature type="domain" description="Thioesterase" evidence="3">
    <location>
        <begin position="54"/>
        <end position="132"/>
    </location>
</feature>
<dbReference type="Pfam" id="PF03061">
    <property type="entry name" value="4HBT"/>
    <property type="match status" value="1"/>
</dbReference>
<keyword evidence="2" id="KW-0378">Hydrolase</keyword>
<evidence type="ECO:0000313" key="5">
    <source>
        <dbReference type="Proteomes" id="UP000322362"/>
    </source>
</evidence>
<evidence type="ECO:0000256" key="2">
    <source>
        <dbReference type="ARBA" id="ARBA00022801"/>
    </source>
</evidence>
<dbReference type="GO" id="GO:0005829">
    <property type="term" value="C:cytosol"/>
    <property type="evidence" value="ECO:0007669"/>
    <property type="project" value="TreeGrafter"/>
</dbReference>
<comment type="caution">
    <text evidence="4">The sequence shown here is derived from an EMBL/GenBank/DDBJ whole genome shotgun (WGS) entry which is preliminary data.</text>
</comment>
<name>A0A5D4H8D2_9SPHI</name>
<dbReference type="AlphaFoldDB" id="A0A5D4H8D2"/>
<evidence type="ECO:0000256" key="1">
    <source>
        <dbReference type="ARBA" id="ARBA00008324"/>
    </source>
</evidence>
<dbReference type="Gene3D" id="3.10.129.10">
    <property type="entry name" value="Hotdog Thioesterase"/>
    <property type="match status" value="1"/>
</dbReference>
<keyword evidence="5" id="KW-1185">Reference proteome</keyword>
<proteinExistence type="inferred from homology"/>
<dbReference type="InterPro" id="IPR003736">
    <property type="entry name" value="PAAI_dom"/>
</dbReference>
<dbReference type="GO" id="GO:0061522">
    <property type="term" value="F:1,4-dihydroxy-2-naphthoyl-CoA thioesterase activity"/>
    <property type="evidence" value="ECO:0007669"/>
    <property type="project" value="TreeGrafter"/>
</dbReference>
<evidence type="ECO:0000259" key="3">
    <source>
        <dbReference type="Pfam" id="PF03061"/>
    </source>
</evidence>
<comment type="similarity">
    <text evidence="1">Belongs to the thioesterase PaaI family.</text>
</comment>
<dbReference type="RefSeq" id="WP_148918683.1">
    <property type="nucleotide sequence ID" value="NZ_VTAV01000003.1"/>
</dbReference>
<dbReference type="InterPro" id="IPR029069">
    <property type="entry name" value="HotDog_dom_sf"/>
</dbReference>